<reference evidence="2 3" key="1">
    <citation type="submission" date="2020-02" db="EMBL/GenBank/DDBJ databases">
        <title>Genome sequences of Thiorhodococcus mannitoliphagus and Thiorhodococcus minor, purple sulfur photosynthetic bacteria in the gammaproteobacterial family, Chromatiaceae.</title>
        <authorList>
            <person name="Aviles F.A."/>
            <person name="Meyer T.E."/>
            <person name="Kyndt J.A."/>
        </authorList>
    </citation>
    <scope>NUCLEOTIDE SEQUENCE [LARGE SCALE GENOMIC DNA]</scope>
    <source>
        <strain evidence="2 3">DSM 11518</strain>
    </source>
</reference>
<proteinExistence type="predicted"/>
<evidence type="ECO:0000259" key="1">
    <source>
        <dbReference type="Pfam" id="PF13518"/>
    </source>
</evidence>
<gene>
    <name evidence="2" type="ORF">G3446_27350</name>
</gene>
<accession>A0A6M0KA58</accession>
<sequence length="96" mass="10873">MNDPQTDRHQEIALFRYGVIAELVQWPKERKGLYAAIAAKAERAYAIPGSTRTRIAAETIRDWLKAYRRGGFEALLPKPRADRGQARRLPPSVVEA</sequence>
<evidence type="ECO:0000313" key="3">
    <source>
        <dbReference type="Proteomes" id="UP000483379"/>
    </source>
</evidence>
<comment type="caution">
    <text evidence="2">The sequence shown here is derived from an EMBL/GenBank/DDBJ whole genome shotgun (WGS) entry which is preliminary data.</text>
</comment>
<dbReference type="Pfam" id="PF13518">
    <property type="entry name" value="HTH_28"/>
    <property type="match status" value="1"/>
</dbReference>
<name>A0A6M0KA58_9GAMM</name>
<organism evidence="2 3">
    <name type="scientific">Thiorhodococcus minor</name>
    <dbReference type="NCBI Taxonomy" id="57489"/>
    <lineage>
        <taxon>Bacteria</taxon>
        <taxon>Pseudomonadati</taxon>
        <taxon>Pseudomonadota</taxon>
        <taxon>Gammaproteobacteria</taxon>
        <taxon>Chromatiales</taxon>
        <taxon>Chromatiaceae</taxon>
        <taxon>Thiorhodococcus</taxon>
    </lineage>
</organism>
<evidence type="ECO:0000313" key="2">
    <source>
        <dbReference type="EMBL" id="NEV65485.1"/>
    </source>
</evidence>
<dbReference type="EMBL" id="JAAIJQ010000366">
    <property type="protein sequence ID" value="NEV65485.1"/>
    <property type="molecule type" value="Genomic_DNA"/>
</dbReference>
<dbReference type="AlphaFoldDB" id="A0A6M0KA58"/>
<keyword evidence="3" id="KW-1185">Reference proteome</keyword>
<dbReference type="Proteomes" id="UP000483379">
    <property type="component" value="Unassembled WGS sequence"/>
</dbReference>
<dbReference type="RefSeq" id="WP_164456767.1">
    <property type="nucleotide sequence ID" value="NZ_JAAIJQ010000366.1"/>
</dbReference>
<feature type="domain" description="Insertion element IS150 protein InsJ-like helix-turn-helix" evidence="1">
    <location>
        <begin position="54"/>
        <end position="83"/>
    </location>
</feature>
<protein>
    <submittedName>
        <fullName evidence="2">Helix-turn-helix domain-containing protein</fullName>
    </submittedName>
</protein>
<dbReference type="InterPro" id="IPR055247">
    <property type="entry name" value="InsJ-like_HTH"/>
</dbReference>
<feature type="non-terminal residue" evidence="2">
    <location>
        <position position="96"/>
    </location>
</feature>